<gene>
    <name evidence="1" type="ORF">BDZ83DRAFT_277457</name>
</gene>
<keyword evidence="2" id="KW-1185">Reference proteome</keyword>
<dbReference type="Proteomes" id="UP001244207">
    <property type="component" value="Unassembled WGS sequence"/>
</dbReference>
<comment type="caution">
    <text evidence="1">The sequence shown here is derived from an EMBL/GenBank/DDBJ whole genome shotgun (WGS) entry which is preliminary data.</text>
</comment>
<evidence type="ECO:0000313" key="1">
    <source>
        <dbReference type="EMBL" id="KAK1725835.1"/>
    </source>
</evidence>
<evidence type="ECO:0000313" key="2">
    <source>
        <dbReference type="Proteomes" id="UP001244207"/>
    </source>
</evidence>
<organism evidence="1 2">
    <name type="scientific">Glomerella acutata</name>
    <name type="common">Colletotrichum acutatum</name>
    <dbReference type="NCBI Taxonomy" id="27357"/>
    <lineage>
        <taxon>Eukaryota</taxon>
        <taxon>Fungi</taxon>
        <taxon>Dikarya</taxon>
        <taxon>Ascomycota</taxon>
        <taxon>Pezizomycotina</taxon>
        <taxon>Sordariomycetes</taxon>
        <taxon>Hypocreomycetidae</taxon>
        <taxon>Glomerellales</taxon>
        <taxon>Glomerellaceae</taxon>
        <taxon>Colletotrichum</taxon>
        <taxon>Colletotrichum acutatum species complex</taxon>
    </lineage>
</organism>
<protein>
    <submittedName>
        <fullName evidence="1">Uncharacterized protein</fullName>
    </submittedName>
</protein>
<sequence length="311" mass="35458">MVVREADVTEKLGSVKEINDDFLRELHITNMNMGVKTMTKLMETSSIVEVQRSESSRHYESIHTSTGHLHSDLAVGFEGVDQSLRNILSQSGRTTGMINAGLPDLRDDVRVSRGMLQELFRQQNQHIAEERKALRNKMLSILTRPDSFNNQSSVFRWEISPQRQEELASNTRAALFRNPENLQDGFDHSVRGLSTFKYCHCRTRTKVRDMRMGPLKLQTTQKSDHRPGCQHSQLGSTSWSYTVCAILYSFLHKTMELAIGAATGPGGFFLAPPLRFRNIVRRSESEIFRSFDLFPTICTKMTSFCVFLQCT</sequence>
<accession>A0AAD8XJ74</accession>
<dbReference type="RefSeq" id="XP_060365890.1">
    <property type="nucleotide sequence ID" value="XM_060502108.1"/>
</dbReference>
<proteinExistence type="predicted"/>
<dbReference type="EMBL" id="JAHMHS010000037">
    <property type="protein sequence ID" value="KAK1725835.1"/>
    <property type="molecule type" value="Genomic_DNA"/>
</dbReference>
<reference evidence="1" key="1">
    <citation type="submission" date="2021-12" db="EMBL/GenBank/DDBJ databases">
        <title>Comparative genomics, transcriptomics and evolutionary studies reveal genomic signatures of adaptation to plant cell wall in hemibiotrophic fungi.</title>
        <authorList>
            <consortium name="DOE Joint Genome Institute"/>
            <person name="Baroncelli R."/>
            <person name="Diaz J.F."/>
            <person name="Benocci T."/>
            <person name="Peng M."/>
            <person name="Battaglia E."/>
            <person name="Haridas S."/>
            <person name="Andreopoulos W."/>
            <person name="Labutti K."/>
            <person name="Pangilinan J."/>
            <person name="Floch G.L."/>
            <person name="Makela M.R."/>
            <person name="Henrissat B."/>
            <person name="Grigoriev I.V."/>
            <person name="Crouch J.A."/>
            <person name="De Vries R.P."/>
            <person name="Sukno S.A."/>
            <person name="Thon M.R."/>
        </authorList>
    </citation>
    <scope>NUCLEOTIDE SEQUENCE</scope>
    <source>
        <strain evidence="1">CBS 112980</strain>
    </source>
</reference>
<name>A0AAD8XJ74_GLOAC</name>
<dbReference type="AlphaFoldDB" id="A0AAD8XJ74"/>
<dbReference type="GeneID" id="85386007"/>